<feature type="repeat" description="TPR" evidence="1">
    <location>
        <begin position="214"/>
        <end position="247"/>
    </location>
</feature>
<dbReference type="SMART" id="SM00028">
    <property type="entry name" value="TPR"/>
    <property type="match status" value="5"/>
</dbReference>
<dbReference type="Pfam" id="PF00515">
    <property type="entry name" value="TPR_1"/>
    <property type="match status" value="1"/>
</dbReference>
<gene>
    <name evidence="2" type="ORF">VPR01S_10_01550</name>
</gene>
<feature type="repeat" description="TPR" evidence="1">
    <location>
        <begin position="119"/>
        <end position="152"/>
    </location>
</feature>
<dbReference type="Pfam" id="PF13374">
    <property type="entry name" value="TPR_10"/>
    <property type="match status" value="1"/>
</dbReference>
<dbReference type="Pfam" id="PF13176">
    <property type="entry name" value="TPR_7"/>
    <property type="match status" value="1"/>
</dbReference>
<reference evidence="2 3" key="1">
    <citation type="submission" date="2013-09" db="EMBL/GenBank/DDBJ databases">
        <title>Whole genome shotgun sequence of Vibrio proteolyticus NBRC 13287.</title>
        <authorList>
            <person name="Isaki S."/>
            <person name="Hosoyama A."/>
            <person name="Numata M."/>
            <person name="Hashimoto M."/>
            <person name="Hosoyama Y."/>
            <person name="Tsuchikane K."/>
            <person name="Noguchi M."/>
            <person name="Hirakata S."/>
            <person name="Ichikawa N."/>
            <person name="Ohji S."/>
            <person name="Yamazoe A."/>
            <person name="Fujita N."/>
        </authorList>
    </citation>
    <scope>NUCLEOTIDE SEQUENCE [LARGE SCALE GENOMIC DNA]</scope>
    <source>
        <strain evidence="2 3">NBRC 13287</strain>
    </source>
</reference>
<dbReference type="PROSITE" id="PS50293">
    <property type="entry name" value="TPR_REGION"/>
    <property type="match status" value="1"/>
</dbReference>
<dbReference type="RefSeq" id="WP_021705930.1">
    <property type="nucleotide sequence ID" value="NZ_BATJ01000010.1"/>
</dbReference>
<dbReference type="PROSITE" id="PS50005">
    <property type="entry name" value="TPR"/>
    <property type="match status" value="3"/>
</dbReference>
<dbReference type="PANTHER" id="PTHR12558:SF13">
    <property type="entry name" value="CELL DIVISION CYCLE PROTEIN 27 HOMOLOG"/>
    <property type="match status" value="1"/>
</dbReference>
<dbReference type="eggNOG" id="COG0457">
    <property type="taxonomic scope" value="Bacteria"/>
</dbReference>
<name>U3BDZ6_VIBPR</name>
<dbReference type="EMBL" id="BATJ01000010">
    <property type="protein sequence ID" value="GAD67959.1"/>
    <property type="molecule type" value="Genomic_DNA"/>
</dbReference>
<dbReference type="Gene3D" id="1.25.40.10">
    <property type="entry name" value="Tetratricopeptide repeat domain"/>
    <property type="match status" value="3"/>
</dbReference>
<accession>U3BDZ6</accession>
<feature type="repeat" description="TPR" evidence="1">
    <location>
        <begin position="278"/>
        <end position="311"/>
    </location>
</feature>
<dbReference type="InterPro" id="IPR011990">
    <property type="entry name" value="TPR-like_helical_dom_sf"/>
</dbReference>
<dbReference type="STRING" id="1219065.VPR01S_10_01550"/>
<sequence>MWMKKGMVVITLGVLTACSTGPQGPNFDDTLYAGKPVDSLTSDAPPKTEKEAITRGDVALSKKNVDLALYEYIRSLSFQNAQYKDQTLYTIGRIHLTREDNALAEKAFLASIDANPNFPGSLEELGVMYAKQGRKDEAMGYFLKAINADQIRLGGKPDLTLSNLNEDKVAQLKEDAKSPLKALVGIGVLYDVKDEHVLAQSLYNKALSANAQNVSALVNLGYSYYMSDEYNDAEQYTNRALSLDPGNERAINNLALIYISKGKMRQALNIFSRHMSEPEALNNIGYFLILQDRPEEAIPYLQEAIDKSPSYYPVANENLERALAEVREMDIKT</sequence>
<keyword evidence="3" id="KW-1185">Reference proteome</keyword>
<evidence type="ECO:0000313" key="3">
    <source>
        <dbReference type="Proteomes" id="UP000016570"/>
    </source>
</evidence>
<dbReference type="SUPFAM" id="SSF48452">
    <property type="entry name" value="TPR-like"/>
    <property type="match status" value="1"/>
</dbReference>
<dbReference type="Proteomes" id="UP000016570">
    <property type="component" value="Unassembled WGS sequence"/>
</dbReference>
<proteinExistence type="predicted"/>
<dbReference type="Pfam" id="PF13432">
    <property type="entry name" value="TPR_16"/>
    <property type="match status" value="1"/>
</dbReference>
<comment type="caution">
    <text evidence="2">The sequence shown here is derived from an EMBL/GenBank/DDBJ whole genome shotgun (WGS) entry which is preliminary data.</text>
</comment>
<evidence type="ECO:0000256" key="1">
    <source>
        <dbReference type="PROSITE-ProRule" id="PRU00339"/>
    </source>
</evidence>
<evidence type="ECO:0000313" key="2">
    <source>
        <dbReference type="EMBL" id="GAD67959.1"/>
    </source>
</evidence>
<protein>
    <recommendedName>
        <fullName evidence="4">TadD protein</fullName>
    </recommendedName>
</protein>
<dbReference type="PANTHER" id="PTHR12558">
    <property type="entry name" value="CELL DIVISION CYCLE 16,23,27"/>
    <property type="match status" value="1"/>
</dbReference>
<dbReference type="InterPro" id="IPR019734">
    <property type="entry name" value="TPR_rpt"/>
</dbReference>
<organism evidence="2 3">
    <name type="scientific">Vibrio proteolyticus NBRC 13287</name>
    <dbReference type="NCBI Taxonomy" id="1219065"/>
    <lineage>
        <taxon>Bacteria</taxon>
        <taxon>Pseudomonadati</taxon>
        <taxon>Pseudomonadota</taxon>
        <taxon>Gammaproteobacteria</taxon>
        <taxon>Vibrionales</taxon>
        <taxon>Vibrionaceae</taxon>
        <taxon>Vibrio</taxon>
    </lineage>
</organism>
<keyword evidence="1" id="KW-0802">TPR repeat</keyword>
<dbReference type="AlphaFoldDB" id="U3BDZ6"/>
<evidence type="ECO:0008006" key="4">
    <source>
        <dbReference type="Google" id="ProtNLM"/>
    </source>
</evidence>
<dbReference type="PROSITE" id="PS51257">
    <property type="entry name" value="PROKAR_LIPOPROTEIN"/>
    <property type="match status" value="1"/>
</dbReference>